<evidence type="ECO:0000256" key="5">
    <source>
        <dbReference type="RuleBase" id="RU004417"/>
    </source>
</evidence>
<name>A0A371G4G1_MUCPR</name>
<dbReference type="Gene3D" id="3.40.50.720">
    <property type="entry name" value="NAD(P)-binding Rossmann-like Domain"/>
    <property type="match status" value="1"/>
</dbReference>
<feature type="non-terminal residue" evidence="7">
    <location>
        <position position="1"/>
    </location>
</feature>
<dbReference type="OrthoDB" id="1646894at2759"/>
<dbReference type="InterPro" id="IPR036291">
    <property type="entry name" value="NAD(P)-bd_dom_sf"/>
</dbReference>
<dbReference type="InterPro" id="IPR006095">
    <property type="entry name" value="Glu/Leu/Phe/Val/Trp_DH"/>
</dbReference>
<comment type="catalytic activity">
    <reaction evidence="3">
        <text>L-glutamate + NAD(+) + H2O = 2-oxoglutarate + NH4(+) + NADH + H(+)</text>
        <dbReference type="Rhea" id="RHEA:15133"/>
        <dbReference type="ChEBI" id="CHEBI:15377"/>
        <dbReference type="ChEBI" id="CHEBI:15378"/>
        <dbReference type="ChEBI" id="CHEBI:16810"/>
        <dbReference type="ChEBI" id="CHEBI:28938"/>
        <dbReference type="ChEBI" id="CHEBI:29985"/>
        <dbReference type="ChEBI" id="CHEBI:57540"/>
        <dbReference type="ChEBI" id="CHEBI:57945"/>
        <dbReference type="EC" id="1.4.1.3"/>
    </reaction>
</comment>
<protein>
    <recommendedName>
        <fullName evidence="1">glutamate dehydrogenase [NAD(P)(+)]</fullName>
        <ecNumber evidence="1">1.4.1.3</ecNumber>
    </recommendedName>
</protein>
<dbReference type="PANTHER" id="PTHR11606:SF31">
    <property type="entry name" value="GLUTAMATE DEHYDROGENASE"/>
    <property type="match status" value="1"/>
</dbReference>
<evidence type="ECO:0000313" key="8">
    <source>
        <dbReference type="Proteomes" id="UP000257109"/>
    </source>
</evidence>
<evidence type="ECO:0000259" key="6">
    <source>
        <dbReference type="Pfam" id="PF00208"/>
    </source>
</evidence>
<dbReference type="GO" id="GO:0004352">
    <property type="term" value="F:glutamate dehydrogenase (NAD+) activity"/>
    <property type="evidence" value="ECO:0007669"/>
    <property type="project" value="TreeGrafter"/>
</dbReference>
<dbReference type="AlphaFoldDB" id="A0A371G4G1"/>
<evidence type="ECO:0000256" key="1">
    <source>
        <dbReference type="ARBA" id="ARBA00012889"/>
    </source>
</evidence>
<dbReference type="SUPFAM" id="SSF51735">
    <property type="entry name" value="NAD(P)-binding Rossmann-fold domains"/>
    <property type="match status" value="1"/>
</dbReference>
<dbReference type="PRINTS" id="PR00082">
    <property type="entry name" value="GLFDHDRGNASE"/>
</dbReference>
<dbReference type="Pfam" id="PF00208">
    <property type="entry name" value="ELFV_dehydrog"/>
    <property type="match status" value="1"/>
</dbReference>
<comment type="catalytic activity">
    <reaction evidence="4">
        <text>L-glutamate + NADP(+) + H2O = 2-oxoglutarate + NH4(+) + NADPH + H(+)</text>
        <dbReference type="Rhea" id="RHEA:11612"/>
        <dbReference type="ChEBI" id="CHEBI:15377"/>
        <dbReference type="ChEBI" id="CHEBI:15378"/>
        <dbReference type="ChEBI" id="CHEBI:16810"/>
        <dbReference type="ChEBI" id="CHEBI:28938"/>
        <dbReference type="ChEBI" id="CHEBI:29985"/>
        <dbReference type="ChEBI" id="CHEBI:57783"/>
        <dbReference type="ChEBI" id="CHEBI:58349"/>
        <dbReference type="EC" id="1.4.1.3"/>
    </reaction>
</comment>
<dbReference type="InterPro" id="IPR006096">
    <property type="entry name" value="Glu/Leu/Phe/Val/Trp_DH_C"/>
</dbReference>
<dbReference type="EC" id="1.4.1.3" evidence="1"/>
<keyword evidence="8" id="KW-1185">Reference proteome</keyword>
<dbReference type="EMBL" id="QJKJ01006794">
    <property type="protein sequence ID" value="RDX85460.1"/>
    <property type="molecule type" value="Genomic_DNA"/>
</dbReference>
<reference evidence="7" key="1">
    <citation type="submission" date="2018-05" db="EMBL/GenBank/DDBJ databases">
        <title>Draft genome of Mucuna pruriens seed.</title>
        <authorList>
            <person name="Nnadi N.E."/>
            <person name="Vos R."/>
            <person name="Hasami M.H."/>
            <person name="Devisetty U.K."/>
            <person name="Aguiy J.C."/>
        </authorList>
    </citation>
    <scope>NUCLEOTIDE SEQUENCE [LARGE SCALE GENOMIC DNA]</scope>
    <source>
        <strain evidence="7">JCA_2017</strain>
    </source>
</reference>
<evidence type="ECO:0000313" key="7">
    <source>
        <dbReference type="EMBL" id="RDX85460.1"/>
    </source>
</evidence>
<evidence type="ECO:0000256" key="4">
    <source>
        <dbReference type="ARBA" id="ARBA00048577"/>
    </source>
</evidence>
<feature type="domain" description="Glutamate/phenylalanine/leucine/valine/L-tryptophan dehydrogenase C-terminal" evidence="6">
    <location>
        <begin position="27"/>
        <end position="67"/>
    </location>
</feature>
<dbReference type="STRING" id="157652.A0A371G4G1"/>
<accession>A0A371G4G1</accession>
<gene>
    <name evidence="7" type="primary">GDH2</name>
    <name evidence="7" type="ORF">CR513_33353</name>
</gene>
<evidence type="ECO:0000256" key="2">
    <source>
        <dbReference type="ARBA" id="ARBA00023002"/>
    </source>
</evidence>
<sequence length="133" mass="14623">MACILDEYSKFHGHSPAVVTGKPLDLGGSLGREAATGLGVIFATEALFAEYGKSISDMKFVIQGFGNGRVHLSPWLSEPRNCQNYVDFESSSSRHDGGTLCPWCVTNFRTRLVLDQPYPPSRFSSVPEQNRPN</sequence>
<comment type="similarity">
    <text evidence="5">Belongs to the Glu/Leu/Phe/Val dehydrogenases family.</text>
</comment>
<organism evidence="7 8">
    <name type="scientific">Mucuna pruriens</name>
    <name type="common">Velvet bean</name>
    <name type="synonym">Dolichos pruriens</name>
    <dbReference type="NCBI Taxonomy" id="157652"/>
    <lineage>
        <taxon>Eukaryota</taxon>
        <taxon>Viridiplantae</taxon>
        <taxon>Streptophyta</taxon>
        <taxon>Embryophyta</taxon>
        <taxon>Tracheophyta</taxon>
        <taxon>Spermatophyta</taxon>
        <taxon>Magnoliopsida</taxon>
        <taxon>eudicotyledons</taxon>
        <taxon>Gunneridae</taxon>
        <taxon>Pentapetalae</taxon>
        <taxon>rosids</taxon>
        <taxon>fabids</taxon>
        <taxon>Fabales</taxon>
        <taxon>Fabaceae</taxon>
        <taxon>Papilionoideae</taxon>
        <taxon>50 kb inversion clade</taxon>
        <taxon>NPAAA clade</taxon>
        <taxon>indigoferoid/millettioid clade</taxon>
        <taxon>Phaseoleae</taxon>
        <taxon>Mucuna</taxon>
    </lineage>
</organism>
<proteinExistence type="inferred from homology"/>
<dbReference type="GO" id="GO:0005739">
    <property type="term" value="C:mitochondrion"/>
    <property type="evidence" value="ECO:0007669"/>
    <property type="project" value="TreeGrafter"/>
</dbReference>
<evidence type="ECO:0000256" key="3">
    <source>
        <dbReference type="ARBA" id="ARBA00047867"/>
    </source>
</evidence>
<keyword evidence="2 5" id="KW-0560">Oxidoreductase</keyword>
<dbReference type="PANTHER" id="PTHR11606">
    <property type="entry name" value="GLUTAMATE DEHYDROGENASE"/>
    <property type="match status" value="1"/>
</dbReference>
<dbReference type="GO" id="GO:0006538">
    <property type="term" value="P:L-glutamate catabolic process"/>
    <property type="evidence" value="ECO:0007669"/>
    <property type="project" value="TreeGrafter"/>
</dbReference>
<comment type="caution">
    <text evidence="7">The sequence shown here is derived from an EMBL/GenBank/DDBJ whole genome shotgun (WGS) entry which is preliminary data.</text>
</comment>
<dbReference type="Proteomes" id="UP000257109">
    <property type="component" value="Unassembled WGS sequence"/>
</dbReference>